<feature type="binding site" evidence="10">
    <location>
        <begin position="297"/>
        <end position="303"/>
    </location>
    <ligand>
        <name>substrate</name>
    </ligand>
</feature>
<dbReference type="EC" id="6.3.4.4" evidence="10 12"/>
<dbReference type="NCBIfam" id="NF002223">
    <property type="entry name" value="PRK01117.1"/>
    <property type="match status" value="1"/>
</dbReference>
<comment type="function">
    <text evidence="12">Plays an important role in the de novo pathway of purine nucleotide biosynthesis.</text>
</comment>
<protein>
    <recommendedName>
        <fullName evidence="10 12">Adenylosuccinate synthetase</fullName>
        <shortName evidence="10">AMPSase</shortName>
        <shortName evidence="10">AdSS</shortName>
        <ecNumber evidence="10 12">6.3.4.4</ecNumber>
    </recommendedName>
    <alternativeName>
        <fullName evidence="10">IMP--aspartate ligase</fullName>
    </alternativeName>
</protein>
<sequence length="422" mass="46337">MGSTLVLGSQLGDEGKGKLIDVLVSSGDFKLCARSAGGNNAGHTVVHKKAYHFHLLPSSLLEPSSHNLVGGGCVINVREFFDELDALEKAGVDANGRLFVSDRAHVVFDLHQRVDNLEEKALGAAQIGTTKKGIGPCYSTKAARSGVRMGDINDANLMNAKLRALSSGWQKRYGDLLQYDVEEEIQRFDQYRTRLAPFIVNQVPLIQKVEDQGGQILVEGANGLLLDIDHGIYPMVTSSNTGLGGVFTGLAINPFKIKEIIGVVKAYMTRIGPGPTPTELFDEVGDTLQRLGGEFGVTTGRRRRCGWLDLVFLRHSCAINHYTALNLTKLDILDGFEEIKVAVEYTLDGAVLEALPAEMAKFDRIGVTYRTFPGWKEKTASCTEFDRLPQAARDYIEFIEDFVGVKVKWIGTGPEREAMIFR</sequence>
<feature type="binding site" evidence="10">
    <location>
        <begin position="40"/>
        <end position="43"/>
    </location>
    <ligand>
        <name>IMP</name>
        <dbReference type="ChEBI" id="CHEBI:58053"/>
    </ligand>
</feature>
<feature type="binding site" evidence="10">
    <location>
        <begin position="12"/>
        <end position="18"/>
    </location>
    <ligand>
        <name>GTP</name>
        <dbReference type="ChEBI" id="CHEBI:37565"/>
    </ligand>
</feature>
<evidence type="ECO:0000256" key="5">
    <source>
        <dbReference type="ARBA" id="ARBA00022723"/>
    </source>
</evidence>
<evidence type="ECO:0000256" key="11">
    <source>
        <dbReference type="PROSITE-ProRule" id="PRU10134"/>
    </source>
</evidence>
<evidence type="ECO:0000313" key="14">
    <source>
        <dbReference type="Proteomes" id="UP000664521"/>
    </source>
</evidence>
<dbReference type="InterPro" id="IPR042110">
    <property type="entry name" value="Adenylosuccinate_synth_dom2"/>
</dbReference>
<feature type="active site" description="Proton donor" evidence="10">
    <location>
        <position position="43"/>
    </location>
</feature>
<evidence type="ECO:0000256" key="10">
    <source>
        <dbReference type="HAMAP-Rule" id="MF_03125"/>
    </source>
</evidence>
<dbReference type="CDD" id="cd03108">
    <property type="entry name" value="AdSS"/>
    <property type="match status" value="1"/>
</dbReference>
<dbReference type="InterPro" id="IPR027417">
    <property type="entry name" value="P-loop_NTPase"/>
</dbReference>
<evidence type="ECO:0000256" key="1">
    <source>
        <dbReference type="ARBA" id="ARBA00003779"/>
    </source>
</evidence>
<dbReference type="OrthoDB" id="10265645at2759"/>
<dbReference type="HAMAP" id="MF_00011">
    <property type="entry name" value="Adenylosucc_synth"/>
    <property type="match status" value="1"/>
</dbReference>
<feature type="binding site" evidence="10">
    <location>
        <begin position="329"/>
        <end position="331"/>
    </location>
    <ligand>
        <name>GTP</name>
        <dbReference type="ChEBI" id="CHEBI:37565"/>
    </ligand>
</feature>
<feature type="binding site" evidence="10">
    <location>
        <begin position="411"/>
        <end position="413"/>
    </location>
    <ligand>
        <name>GTP</name>
        <dbReference type="ChEBI" id="CHEBI:37565"/>
    </ligand>
</feature>
<evidence type="ECO:0000256" key="2">
    <source>
        <dbReference type="ARBA" id="ARBA00011738"/>
    </source>
</evidence>
<dbReference type="Gene3D" id="3.90.170.10">
    <property type="entry name" value="Adenylosuccinate Synthetase, subunit A, domain 3"/>
    <property type="match status" value="1"/>
</dbReference>
<comment type="function">
    <text evidence="10">Plays an important role in the de novo pathway and in the salvage pathway of purine nucleotide biosynthesis. Catalyzes the first commited step in the biosynthesis of AMP from IMP.</text>
</comment>
<comment type="pathway">
    <text evidence="10 12">Purine metabolism; AMP biosynthesis via de novo pathway; AMP from IMP: step 1/2.</text>
</comment>
<dbReference type="AlphaFoldDB" id="A0A8H3EZ16"/>
<keyword evidence="3 10" id="KW-0963">Cytoplasm</keyword>
<dbReference type="PANTHER" id="PTHR11846:SF0">
    <property type="entry name" value="ADENYLOSUCCINATE SYNTHETASE"/>
    <property type="match status" value="1"/>
</dbReference>
<dbReference type="PANTHER" id="PTHR11846">
    <property type="entry name" value="ADENYLOSUCCINATE SYNTHETASE"/>
    <property type="match status" value="1"/>
</dbReference>
<comment type="subcellular location">
    <subcellularLocation>
        <location evidence="10">Cytoplasm</location>
    </subcellularLocation>
</comment>
<feature type="binding site" evidence="10">
    <location>
        <position position="222"/>
    </location>
    <ligand>
        <name>IMP</name>
        <dbReference type="ChEBI" id="CHEBI:58053"/>
    </ligand>
</feature>
<dbReference type="GO" id="GO:0004019">
    <property type="term" value="F:adenylosuccinate synthase activity"/>
    <property type="evidence" value="ECO:0007669"/>
    <property type="project" value="UniProtKB-UniRule"/>
</dbReference>
<evidence type="ECO:0000256" key="12">
    <source>
        <dbReference type="RuleBase" id="RU000520"/>
    </source>
</evidence>
<dbReference type="GO" id="GO:0046040">
    <property type="term" value="P:IMP metabolic process"/>
    <property type="evidence" value="ECO:0007669"/>
    <property type="project" value="TreeGrafter"/>
</dbReference>
<dbReference type="UniPathway" id="UPA00075">
    <property type="reaction ID" value="UER00335"/>
</dbReference>
<keyword evidence="7 10" id="KW-0658">Purine biosynthesis</keyword>
<reference evidence="13" key="1">
    <citation type="submission" date="2021-03" db="EMBL/GenBank/DDBJ databases">
        <authorList>
            <person name="Tagirdzhanova G."/>
        </authorList>
    </citation>
    <scope>NUCLEOTIDE SEQUENCE</scope>
</reference>
<comment type="subunit">
    <text evidence="2 10">Homodimer.</text>
</comment>
<dbReference type="NCBIfam" id="TIGR00184">
    <property type="entry name" value="purA"/>
    <property type="match status" value="1"/>
</dbReference>
<dbReference type="GO" id="GO:0044208">
    <property type="term" value="P:'de novo' AMP biosynthetic process"/>
    <property type="evidence" value="ECO:0007669"/>
    <property type="project" value="UniProtKB-UniRule"/>
</dbReference>
<evidence type="ECO:0000256" key="4">
    <source>
        <dbReference type="ARBA" id="ARBA00022598"/>
    </source>
</evidence>
<feature type="binding site" evidence="10">
    <location>
        <position position="13"/>
    </location>
    <ligand>
        <name>Mg(2+)</name>
        <dbReference type="ChEBI" id="CHEBI:18420"/>
    </ligand>
</feature>
<comment type="catalytic activity">
    <reaction evidence="10 12">
        <text>IMP + L-aspartate + GTP = N(6)-(1,2-dicarboxyethyl)-AMP + GDP + phosphate + 2 H(+)</text>
        <dbReference type="Rhea" id="RHEA:15753"/>
        <dbReference type="ChEBI" id="CHEBI:15378"/>
        <dbReference type="ChEBI" id="CHEBI:29991"/>
        <dbReference type="ChEBI" id="CHEBI:37565"/>
        <dbReference type="ChEBI" id="CHEBI:43474"/>
        <dbReference type="ChEBI" id="CHEBI:57567"/>
        <dbReference type="ChEBI" id="CHEBI:58053"/>
        <dbReference type="ChEBI" id="CHEBI:58189"/>
        <dbReference type="EC" id="6.3.4.4"/>
    </reaction>
</comment>
<dbReference type="FunFam" id="1.10.300.10:FF:000001">
    <property type="entry name" value="Adenylosuccinate synthetase"/>
    <property type="match status" value="1"/>
</dbReference>
<dbReference type="SMART" id="SM00788">
    <property type="entry name" value="Adenylsucc_synt"/>
    <property type="match status" value="1"/>
</dbReference>
<keyword evidence="8 10" id="KW-0460">Magnesium</keyword>
<dbReference type="InterPro" id="IPR042109">
    <property type="entry name" value="Adenylosuccinate_synth_dom1"/>
</dbReference>
<keyword evidence="6 10" id="KW-0547">Nucleotide-binding</keyword>
<feature type="binding site" evidence="10">
    <location>
        <position position="237"/>
    </location>
    <ligand>
        <name>IMP</name>
        <dbReference type="ChEBI" id="CHEBI:58053"/>
    </ligand>
</feature>
<proteinExistence type="inferred from homology"/>
<dbReference type="GO" id="GO:0000287">
    <property type="term" value="F:magnesium ion binding"/>
    <property type="evidence" value="ECO:0007669"/>
    <property type="project" value="UniProtKB-UniRule"/>
</dbReference>
<comment type="caution">
    <text evidence="13">The sequence shown here is derived from an EMBL/GenBank/DDBJ whole genome shotgun (WGS) entry which is preliminary data.</text>
</comment>
<dbReference type="GO" id="GO:0005525">
    <property type="term" value="F:GTP binding"/>
    <property type="evidence" value="ECO:0007669"/>
    <property type="project" value="UniProtKB-UniRule"/>
</dbReference>
<dbReference type="SUPFAM" id="SSF52540">
    <property type="entry name" value="P-loop containing nucleoside triphosphate hydrolases"/>
    <property type="match status" value="1"/>
</dbReference>
<feature type="binding site" evidence="10">
    <location>
        <position position="301"/>
    </location>
    <ligand>
        <name>IMP</name>
        <dbReference type="ChEBI" id="CHEBI:58053"/>
    </ligand>
</feature>
<organism evidence="13 14">
    <name type="scientific">Heterodermia speciosa</name>
    <dbReference type="NCBI Taxonomy" id="116794"/>
    <lineage>
        <taxon>Eukaryota</taxon>
        <taxon>Fungi</taxon>
        <taxon>Dikarya</taxon>
        <taxon>Ascomycota</taxon>
        <taxon>Pezizomycotina</taxon>
        <taxon>Lecanoromycetes</taxon>
        <taxon>OSLEUM clade</taxon>
        <taxon>Lecanoromycetidae</taxon>
        <taxon>Caliciales</taxon>
        <taxon>Physciaceae</taxon>
        <taxon>Heterodermia</taxon>
    </lineage>
</organism>
<comment type="function">
    <text evidence="1">Plays an important role in the de novo pathway and in the salvage pathway of purine nucleotide biosynthesis. Catalyzes the first committed step in the biosynthesis of AMP from IMP.</text>
</comment>
<evidence type="ECO:0000256" key="6">
    <source>
        <dbReference type="ARBA" id="ARBA00022741"/>
    </source>
</evidence>
<dbReference type="GO" id="GO:0005737">
    <property type="term" value="C:cytoplasm"/>
    <property type="evidence" value="ECO:0007669"/>
    <property type="project" value="UniProtKB-SubCell"/>
</dbReference>
<dbReference type="InterPro" id="IPR042111">
    <property type="entry name" value="Adenylosuccinate_synth_dom3"/>
</dbReference>
<feature type="binding site" evidence="10">
    <location>
        <position position="42"/>
    </location>
    <ligand>
        <name>Mg(2+)</name>
        <dbReference type="ChEBI" id="CHEBI:18420"/>
    </ligand>
</feature>
<evidence type="ECO:0000256" key="7">
    <source>
        <dbReference type="ARBA" id="ARBA00022755"/>
    </source>
</evidence>
<dbReference type="FunFam" id="3.90.170.10:FF:000001">
    <property type="entry name" value="Adenylosuccinate synthetase"/>
    <property type="match status" value="1"/>
</dbReference>
<dbReference type="EMBL" id="CAJPDS010000014">
    <property type="protein sequence ID" value="CAF9914493.1"/>
    <property type="molecule type" value="Genomic_DNA"/>
</dbReference>
<evidence type="ECO:0000256" key="8">
    <source>
        <dbReference type="ARBA" id="ARBA00022842"/>
    </source>
</evidence>
<evidence type="ECO:0000256" key="3">
    <source>
        <dbReference type="ARBA" id="ARBA00022490"/>
    </source>
</evidence>
<accession>A0A8H3EZ16</accession>
<dbReference type="Gene3D" id="3.40.440.10">
    <property type="entry name" value="Adenylosuccinate Synthetase, subunit A, domain 1"/>
    <property type="match status" value="1"/>
</dbReference>
<dbReference type="Pfam" id="PF00709">
    <property type="entry name" value="Adenylsucc_synt"/>
    <property type="match status" value="1"/>
</dbReference>
<dbReference type="InterPro" id="IPR033128">
    <property type="entry name" value="Adenylosuccin_syn_Lys_AS"/>
</dbReference>
<evidence type="ECO:0000256" key="9">
    <source>
        <dbReference type="ARBA" id="ARBA00023134"/>
    </source>
</evidence>
<dbReference type="Gene3D" id="1.10.300.10">
    <property type="entry name" value="Adenylosuccinate Synthetase, subunit A, domain 2"/>
    <property type="match status" value="1"/>
</dbReference>
<dbReference type="InterPro" id="IPR001114">
    <property type="entry name" value="Adenylosuccinate_synthetase"/>
</dbReference>
<feature type="binding site" evidence="10">
    <location>
        <position position="303"/>
    </location>
    <ligand>
        <name>GTP</name>
        <dbReference type="ChEBI" id="CHEBI:37565"/>
    </ligand>
</feature>
<keyword evidence="4 10" id="KW-0436">Ligase</keyword>
<feature type="binding site" evidence="10">
    <location>
        <position position="144"/>
    </location>
    <ligand>
        <name>IMP</name>
        <dbReference type="ChEBI" id="CHEBI:58053"/>
        <note>ligand shared between dimeric partners</note>
    </ligand>
</feature>
<feature type="active site" evidence="11">
    <location>
        <position position="141"/>
    </location>
</feature>
<comment type="cofactor">
    <cofactor evidence="10">
        <name>Mg(2+)</name>
        <dbReference type="ChEBI" id="CHEBI:18420"/>
    </cofactor>
    <text evidence="10">Binds 1 Mg(2+) ion per subunit.</text>
</comment>
<dbReference type="InterPro" id="IPR018220">
    <property type="entry name" value="Adenylosuccin_syn_GTP-bd"/>
</dbReference>
<keyword evidence="14" id="KW-1185">Reference proteome</keyword>
<name>A0A8H3EZ16_9LECA</name>
<evidence type="ECO:0000313" key="13">
    <source>
        <dbReference type="EMBL" id="CAF9914493.1"/>
    </source>
</evidence>
<feature type="active site" description="Proton acceptor" evidence="10">
    <location>
        <position position="13"/>
    </location>
</feature>
<comment type="similarity">
    <text evidence="10 12">Belongs to the adenylosuccinate synthetase family.</text>
</comment>
<dbReference type="Proteomes" id="UP000664521">
    <property type="component" value="Unassembled WGS sequence"/>
</dbReference>
<gene>
    <name evidence="13" type="ORF">HETSPECPRED_001994</name>
</gene>
<feature type="binding site" evidence="10">
    <location>
        <begin position="42"/>
        <end position="44"/>
    </location>
    <ligand>
        <name>GTP</name>
        <dbReference type="ChEBI" id="CHEBI:37565"/>
    </ligand>
</feature>
<feature type="binding site" evidence="10">
    <location>
        <begin position="13"/>
        <end position="16"/>
    </location>
    <ligand>
        <name>IMP</name>
        <dbReference type="ChEBI" id="CHEBI:58053"/>
    </ligand>
</feature>
<keyword evidence="5 10" id="KW-0479">Metal-binding</keyword>
<feature type="binding site" evidence="10">
    <location>
        <position position="130"/>
    </location>
    <ligand>
        <name>IMP</name>
        <dbReference type="ChEBI" id="CHEBI:58053"/>
    </ligand>
</feature>
<dbReference type="PROSITE" id="PS00513">
    <property type="entry name" value="ADENYLOSUCCIN_SYN_2"/>
    <property type="match status" value="1"/>
</dbReference>
<keyword evidence="9 10" id="KW-0342">GTP-binding</keyword>
<dbReference type="PROSITE" id="PS01266">
    <property type="entry name" value="ADENYLOSUCCIN_SYN_1"/>
    <property type="match status" value="1"/>
</dbReference>